<dbReference type="InterPro" id="IPR004709">
    <property type="entry name" value="NaH_exchanger"/>
</dbReference>
<dbReference type="GO" id="GO:0015385">
    <property type="term" value="F:sodium:proton antiporter activity"/>
    <property type="evidence" value="ECO:0000318"/>
    <property type="project" value="GO_Central"/>
</dbReference>
<feature type="transmembrane region" description="Helical" evidence="10">
    <location>
        <begin position="66"/>
        <end position="92"/>
    </location>
</feature>
<accession>T1G025</accession>
<organism evidence="13 14">
    <name type="scientific">Helobdella robusta</name>
    <name type="common">Californian leech</name>
    <dbReference type="NCBI Taxonomy" id="6412"/>
    <lineage>
        <taxon>Eukaryota</taxon>
        <taxon>Metazoa</taxon>
        <taxon>Spiralia</taxon>
        <taxon>Lophotrochozoa</taxon>
        <taxon>Annelida</taxon>
        <taxon>Clitellata</taxon>
        <taxon>Hirudinea</taxon>
        <taxon>Rhynchobdellida</taxon>
        <taxon>Glossiphoniidae</taxon>
        <taxon>Helobdella</taxon>
    </lineage>
</organism>
<evidence type="ECO:0000256" key="1">
    <source>
        <dbReference type="ARBA" id="ARBA00004141"/>
    </source>
</evidence>
<reference evidence="14" key="1">
    <citation type="submission" date="2012-12" db="EMBL/GenBank/DDBJ databases">
        <authorList>
            <person name="Hellsten U."/>
            <person name="Grimwood J."/>
            <person name="Chapman J.A."/>
            <person name="Shapiro H."/>
            <person name="Aerts A."/>
            <person name="Otillar R.P."/>
            <person name="Terry A.Y."/>
            <person name="Boore J.L."/>
            <person name="Simakov O."/>
            <person name="Marletaz F."/>
            <person name="Cho S.-J."/>
            <person name="Edsinger-Gonzales E."/>
            <person name="Havlak P."/>
            <person name="Kuo D.-H."/>
            <person name="Larsson T."/>
            <person name="Lv J."/>
            <person name="Arendt D."/>
            <person name="Savage R."/>
            <person name="Osoegawa K."/>
            <person name="de Jong P."/>
            <person name="Lindberg D.R."/>
            <person name="Seaver E.C."/>
            <person name="Weisblat D.A."/>
            <person name="Putnam N.H."/>
            <person name="Grigoriev I.V."/>
            <person name="Rokhsar D.S."/>
        </authorList>
    </citation>
    <scope>NUCLEOTIDE SEQUENCE</scope>
</reference>
<comment type="similarity">
    <text evidence="9">Belongs to the monovalent cation:proton antiporter 1 (CPA1) transporter (TC 2.A.36) family.</text>
</comment>
<evidence type="ECO:0000256" key="10">
    <source>
        <dbReference type="SAM" id="Phobius"/>
    </source>
</evidence>
<dbReference type="GO" id="GO:0051453">
    <property type="term" value="P:regulation of intracellular pH"/>
    <property type="evidence" value="ECO:0000318"/>
    <property type="project" value="GO_Central"/>
</dbReference>
<feature type="transmembrane region" description="Helical" evidence="10">
    <location>
        <begin position="256"/>
        <end position="281"/>
    </location>
</feature>
<feature type="transmembrane region" description="Helical" evidence="10">
    <location>
        <begin position="302"/>
        <end position="320"/>
    </location>
</feature>
<dbReference type="PANTHER" id="PTHR10110">
    <property type="entry name" value="SODIUM/HYDROGEN EXCHANGER"/>
    <property type="match status" value="1"/>
</dbReference>
<dbReference type="PANTHER" id="PTHR10110:SF126">
    <property type="entry name" value="NA(+)_H(+) EXCHANGER PROTEIN 7"/>
    <property type="match status" value="1"/>
</dbReference>
<dbReference type="eggNOG" id="KOG1966">
    <property type="taxonomic scope" value="Eukaryota"/>
</dbReference>
<evidence type="ECO:0000256" key="2">
    <source>
        <dbReference type="ARBA" id="ARBA00022448"/>
    </source>
</evidence>
<feature type="transmembrane region" description="Helical" evidence="10">
    <location>
        <begin position="140"/>
        <end position="166"/>
    </location>
</feature>
<feature type="domain" description="Cation/H+ exchanger transmembrane" evidence="11">
    <location>
        <begin position="3"/>
        <end position="356"/>
    </location>
</feature>
<dbReference type="Pfam" id="PF00999">
    <property type="entry name" value="Na_H_Exchanger"/>
    <property type="match status" value="1"/>
</dbReference>
<dbReference type="NCBIfam" id="TIGR00840">
    <property type="entry name" value="b_cpa1"/>
    <property type="match status" value="1"/>
</dbReference>
<keyword evidence="9" id="KW-0050">Antiport</keyword>
<keyword evidence="14" id="KW-1185">Reference proteome</keyword>
<evidence type="ECO:0000256" key="5">
    <source>
        <dbReference type="ARBA" id="ARBA00023053"/>
    </source>
</evidence>
<dbReference type="OMA" id="HWMIPTM"/>
<feature type="transmembrane region" description="Helical" evidence="10">
    <location>
        <begin position="197"/>
        <end position="216"/>
    </location>
</feature>
<name>T1G025_HELRO</name>
<evidence type="ECO:0000256" key="4">
    <source>
        <dbReference type="ARBA" id="ARBA00022989"/>
    </source>
</evidence>
<feature type="transmembrane region" description="Helical" evidence="10">
    <location>
        <begin position="99"/>
        <end position="120"/>
    </location>
</feature>
<dbReference type="GO" id="GO:0005886">
    <property type="term" value="C:plasma membrane"/>
    <property type="evidence" value="ECO:0000318"/>
    <property type="project" value="GO_Central"/>
</dbReference>
<dbReference type="Proteomes" id="UP000015101">
    <property type="component" value="Unassembled WGS sequence"/>
</dbReference>
<evidence type="ECO:0000313" key="12">
    <source>
        <dbReference type="EMBL" id="ESN91489.1"/>
    </source>
</evidence>
<evidence type="ECO:0000313" key="13">
    <source>
        <dbReference type="EnsemblMetazoa" id="HelroP70084"/>
    </source>
</evidence>
<dbReference type="InParanoid" id="T1G025"/>
<keyword evidence="3 9" id="KW-0812">Transmembrane</keyword>
<dbReference type="Gene3D" id="6.10.140.1330">
    <property type="match status" value="1"/>
</dbReference>
<feature type="transmembrane region" description="Helical" evidence="10">
    <location>
        <begin position="332"/>
        <end position="351"/>
    </location>
</feature>
<feature type="transmembrane region" description="Helical" evidence="10">
    <location>
        <begin position="6"/>
        <end position="23"/>
    </location>
</feature>
<feature type="transmembrane region" description="Helical" evidence="10">
    <location>
        <begin position="228"/>
        <end position="250"/>
    </location>
</feature>
<dbReference type="PRINTS" id="PR01084">
    <property type="entry name" value="NAHEXCHNGR"/>
</dbReference>
<evidence type="ECO:0000256" key="6">
    <source>
        <dbReference type="ARBA" id="ARBA00023065"/>
    </source>
</evidence>
<evidence type="ECO:0000256" key="3">
    <source>
        <dbReference type="ARBA" id="ARBA00022692"/>
    </source>
</evidence>
<keyword evidence="8 9" id="KW-0739">Sodium transport</keyword>
<dbReference type="InterPro" id="IPR018422">
    <property type="entry name" value="Cation/H_exchanger_CPA1"/>
</dbReference>
<reference evidence="13" key="3">
    <citation type="submission" date="2015-06" db="UniProtKB">
        <authorList>
            <consortium name="EnsemblMetazoa"/>
        </authorList>
    </citation>
    <scope>IDENTIFICATION</scope>
</reference>
<reference evidence="12 14" key="2">
    <citation type="journal article" date="2013" name="Nature">
        <title>Insights into bilaterian evolution from three spiralian genomes.</title>
        <authorList>
            <person name="Simakov O."/>
            <person name="Marletaz F."/>
            <person name="Cho S.J."/>
            <person name="Edsinger-Gonzales E."/>
            <person name="Havlak P."/>
            <person name="Hellsten U."/>
            <person name="Kuo D.H."/>
            <person name="Larsson T."/>
            <person name="Lv J."/>
            <person name="Arendt D."/>
            <person name="Savage R."/>
            <person name="Osoegawa K."/>
            <person name="de Jong P."/>
            <person name="Grimwood J."/>
            <person name="Chapman J.A."/>
            <person name="Shapiro H."/>
            <person name="Aerts A."/>
            <person name="Otillar R.P."/>
            <person name="Terry A.Y."/>
            <person name="Boore J.L."/>
            <person name="Grigoriev I.V."/>
            <person name="Lindberg D.R."/>
            <person name="Seaver E.C."/>
            <person name="Weisblat D.A."/>
            <person name="Putnam N.H."/>
            <person name="Rokhsar D.S."/>
        </authorList>
    </citation>
    <scope>NUCLEOTIDE SEQUENCE</scope>
</reference>
<dbReference type="STRING" id="6412.T1G025"/>
<dbReference type="GO" id="GO:0071805">
    <property type="term" value="P:potassium ion transmembrane transport"/>
    <property type="evidence" value="ECO:0000318"/>
    <property type="project" value="GO_Central"/>
</dbReference>
<evidence type="ECO:0000259" key="11">
    <source>
        <dbReference type="Pfam" id="PF00999"/>
    </source>
</evidence>
<sequence length="404" mass="45001">YIHPDTFFLFLLPPCILEAAYGLHDPVFFENLGTILFYAIFGTLINCFIIGPVLFCLAYIGAMGTFSISLIECLVFSSLIVAVDPVAVLAIFQEVGVNSVLYFLVFGESLLNDAVTVVLYNTITTLSLMGGDIPVSEIGMAIAAFFVVSLGGLTIGLIFGLLSALITRLMMHIRVVEPLAILSMAYASYLMAELFHFSGIISMIGCGLMQMQFAFHNISNNSSVTIKYFSKMLSNACDCIIFMFLGISLIRDNHQWHLGFVLWSVVLCLAVRFIGWLVVTYGLTFLVNKTNRSRCIGNREQFIMAYGGLRGAVAFCLVVLLQNEHTRHKELFVTATLSVILFTVFVQGITIKPLVKLLRIEGEEEKVMCLYQEINNHVIDHLLVFMEEVIGHYGHNSFQVLMKI</sequence>
<dbReference type="HOGENOM" id="CLU_005912_4_2_1"/>
<dbReference type="InterPro" id="IPR006153">
    <property type="entry name" value="Cation/H_exchanger_TM"/>
</dbReference>
<evidence type="ECO:0000313" key="14">
    <source>
        <dbReference type="Proteomes" id="UP000015101"/>
    </source>
</evidence>
<dbReference type="AlphaFoldDB" id="T1G025"/>
<proteinExistence type="inferred from homology"/>
<dbReference type="OrthoDB" id="196264at2759"/>
<keyword evidence="4 10" id="KW-1133">Transmembrane helix</keyword>
<keyword evidence="7 10" id="KW-0472">Membrane</keyword>
<dbReference type="GO" id="GO:0015386">
    <property type="term" value="F:potassium:proton antiporter activity"/>
    <property type="evidence" value="ECO:0000318"/>
    <property type="project" value="GO_Central"/>
</dbReference>
<feature type="transmembrane region" description="Helical" evidence="10">
    <location>
        <begin position="35"/>
        <end position="60"/>
    </location>
</feature>
<dbReference type="EMBL" id="KB097700">
    <property type="protein sequence ID" value="ESN91489.1"/>
    <property type="molecule type" value="Genomic_DNA"/>
</dbReference>
<keyword evidence="5" id="KW-0915">Sodium</keyword>
<comment type="subcellular location">
    <subcellularLocation>
        <location evidence="1">Membrane</location>
        <topology evidence="1">Multi-pass membrane protein</topology>
    </subcellularLocation>
</comment>
<dbReference type="EnsemblMetazoa" id="HelroT70084">
    <property type="protein sequence ID" value="HelroP70084"/>
    <property type="gene ID" value="HelroG70084"/>
</dbReference>
<keyword evidence="6 9" id="KW-0406">Ion transport</keyword>
<dbReference type="GO" id="GO:0098719">
    <property type="term" value="P:sodium ion import across plasma membrane"/>
    <property type="evidence" value="ECO:0000318"/>
    <property type="project" value="GO_Central"/>
</dbReference>
<dbReference type="EMBL" id="AMQM01002089">
    <property type="status" value="NOT_ANNOTATED_CDS"/>
    <property type="molecule type" value="Genomic_DNA"/>
</dbReference>
<dbReference type="CTD" id="20214423"/>
<protein>
    <recommendedName>
        <fullName evidence="9">Sodium/hydrogen exchanger</fullName>
    </recommendedName>
</protein>
<dbReference type="RefSeq" id="XP_009030094.1">
    <property type="nucleotide sequence ID" value="XM_009031846.1"/>
</dbReference>
<dbReference type="KEGG" id="hro:HELRODRAFT_70084"/>
<gene>
    <name evidence="13" type="primary">20214423</name>
    <name evidence="12" type="ORF">HELRODRAFT_70084</name>
</gene>
<evidence type="ECO:0000256" key="7">
    <source>
        <dbReference type="ARBA" id="ARBA00023136"/>
    </source>
</evidence>
<evidence type="ECO:0000256" key="9">
    <source>
        <dbReference type="RuleBase" id="RU003722"/>
    </source>
</evidence>
<dbReference type="GeneID" id="20214423"/>
<evidence type="ECO:0000256" key="8">
    <source>
        <dbReference type="ARBA" id="ARBA00023201"/>
    </source>
</evidence>
<keyword evidence="2 9" id="KW-0813">Transport</keyword>
<dbReference type="EMBL" id="AMQM01002088">
    <property type="status" value="NOT_ANNOTATED_CDS"/>
    <property type="molecule type" value="Genomic_DNA"/>
</dbReference>